<keyword evidence="8" id="KW-0653">Protein transport</keyword>
<dbReference type="SMART" id="SM00320">
    <property type="entry name" value="WD40"/>
    <property type="match status" value="7"/>
</dbReference>
<evidence type="ECO:0000259" key="15">
    <source>
        <dbReference type="Pfam" id="PF06957"/>
    </source>
</evidence>
<dbReference type="FunFam" id="2.130.10.10:FF:000010">
    <property type="entry name" value="Coatomer subunit alpha"/>
    <property type="match status" value="1"/>
</dbReference>
<evidence type="ECO:0000259" key="17">
    <source>
        <dbReference type="Pfam" id="PF23953"/>
    </source>
</evidence>
<organism evidence="18 19">
    <name type="scientific">Plasmopara halstedii</name>
    <name type="common">Downy mildew of sunflower</name>
    <dbReference type="NCBI Taxonomy" id="4781"/>
    <lineage>
        <taxon>Eukaryota</taxon>
        <taxon>Sar</taxon>
        <taxon>Stramenopiles</taxon>
        <taxon>Oomycota</taxon>
        <taxon>Peronosporomycetes</taxon>
        <taxon>Peronosporales</taxon>
        <taxon>Peronosporaceae</taxon>
        <taxon>Plasmopara</taxon>
    </lineage>
</organism>
<keyword evidence="6" id="KW-0677">Repeat</keyword>
<dbReference type="CDD" id="cd00200">
    <property type="entry name" value="WD40"/>
    <property type="match status" value="1"/>
</dbReference>
<dbReference type="InterPro" id="IPR047312">
    <property type="entry name" value="Coatomer_alpha_WD-assoc_reg"/>
</dbReference>
<feature type="region of interest" description="Disordered" evidence="13">
    <location>
        <begin position="1944"/>
        <end position="1979"/>
    </location>
</feature>
<dbReference type="SUPFAM" id="SSF51004">
    <property type="entry name" value="C-terminal (heme d1) domain of cytochrome cd1-nitrite reductase"/>
    <property type="match status" value="1"/>
</dbReference>
<keyword evidence="12" id="KW-0175">Coiled coil</keyword>
<evidence type="ECO:0000313" key="18">
    <source>
        <dbReference type="EMBL" id="CEG41238.1"/>
    </source>
</evidence>
<evidence type="ECO:0000256" key="9">
    <source>
        <dbReference type="ARBA" id="ARBA00023034"/>
    </source>
</evidence>
<feature type="repeat" description="WD" evidence="11">
    <location>
        <begin position="207"/>
        <end position="248"/>
    </location>
</feature>
<dbReference type="RefSeq" id="XP_024577607.1">
    <property type="nucleotide sequence ID" value="XM_024726985.1"/>
</dbReference>
<dbReference type="Gene3D" id="1.25.40.470">
    <property type="match status" value="1"/>
</dbReference>
<dbReference type="InterPro" id="IPR015943">
    <property type="entry name" value="WD40/YVTN_repeat-like_dom_sf"/>
</dbReference>
<evidence type="ECO:0000256" key="7">
    <source>
        <dbReference type="ARBA" id="ARBA00022892"/>
    </source>
</evidence>
<evidence type="ECO:0000256" key="6">
    <source>
        <dbReference type="ARBA" id="ARBA00022737"/>
    </source>
</evidence>
<dbReference type="SUPFAM" id="SSF50978">
    <property type="entry name" value="WD40 repeat-like"/>
    <property type="match status" value="1"/>
</dbReference>
<evidence type="ECO:0000256" key="4">
    <source>
        <dbReference type="ARBA" id="ARBA00022490"/>
    </source>
</evidence>
<feature type="compositionally biased region" description="Basic and acidic residues" evidence="13">
    <location>
        <begin position="1899"/>
        <end position="1911"/>
    </location>
</feature>
<feature type="repeat" description="WD" evidence="11">
    <location>
        <begin position="89"/>
        <end position="130"/>
    </location>
</feature>
<dbReference type="GO" id="GO:0006890">
    <property type="term" value="P:retrograde vesicle-mediated transport, Golgi to endoplasmic reticulum"/>
    <property type="evidence" value="ECO:0007669"/>
    <property type="project" value="TreeGrafter"/>
</dbReference>
<keyword evidence="9" id="KW-0333">Golgi apparatus</keyword>
<dbReference type="GO" id="GO:0030126">
    <property type="term" value="C:COPI vesicle coat"/>
    <property type="evidence" value="ECO:0007669"/>
    <property type="project" value="InterPro"/>
</dbReference>
<dbReference type="STRING" id="4781.A0A0P1AK81"/>
<dbReference type="Pfam" id="PF15253">
    <property type="entry name" value="STIL_N"/>
    <property type="match status" value="1"/>
</dbReference>
<dbReference type="PROSITE" id="PS50082">
    <property type="entry name" value="WD_REPEATS_2"/>
    <property type="match status" value="6"/>
</dbReference>
<name>A0A0P1AK81_PLAHL</name>
<evidence type="ECO:0000256" key="1">
    <source>
        <dbReference type="ARBA" id="ARBA00004255"/>
    </source>
</evidence>
<comment type="subcellular location">
    <subcellularLocation>
        <location evidence="2">Cytoplasm</location>
    </subcellularLocation>
    <subcellularLocation>
        <location evidence="1">Golgi apparatus membrane</location>
        <topology evidence="1">Peripheral membrane protein</topology>
        <orientation evidence="1">Cytoplasmic side</orientation>
    </subcellularLocation>
</comment>
<feature type="repeat" description="WD" evidence="11">
    <location>
        <begin position="5"/>
        <end position="46"/>
    </location>
</feature>
<feature type="repeat" description="WD" evidence="11">
    <location>
        <begin position="131"/>
        <end position="163"/>
    </location>
</feature>
<dbReference type="InterPro" id="IPR006692">
    <property type="entry name" value="Beta-prop_COPA/B_2nd"/>
</dbReference>
<feature type="region of interest" description="Disordered" evidence="13">
    <location>
        <begin position="1892"/>
        <end position="1917"/>
    </location>
</feature>
<dbReference type="GO" id="GO:0000139">
    <property type="term" value="C:Golgi membrane"/>
    <property type="evidence" value="ECO:0007669"/>
    <property type="project" value="UniProtKB-SubCell"/>
</dbReference>
<dbReference type="InterPro" id="IPR057731">
    <property type="entry name" value="STIL_N"/>
</dbReference>
<evidence type="ECO:0000256" key="5">
    <source>
        <dbReference type="ARBA" id="ARBA00022574"/>
    </source>
</evidence>
<feature type="region of interest" description="Disordered" evidence="13">
    <location>
        <begin position="2044"/>
        <end position="2071"/>
    </location>
</feature>
<evidence type="ECO:0000256" key="13">
    <source>
        <dbReference type="SAM" id="MobiDB-lite"/>
    </source>
</evidence>
<dbReference type="InterPro" id="IPR011048">
    <property type="entry name" value="Haem_d1_sf"/>
</dbReference>
<feature type="domain" description="STIL N-terminal" evidence="16">
    <location>
        <begin position="1499"/>
        <end position="1657"/>
    </location>
</feature>
<dbReference type="Proteomes" id="UP000054928">
    <property type="component" value="Unassembled WGS sequence"/>
</dbReference>
<feature type="region of interest" description="Disordered" evidence="13">
    <location>
        <begin position="854"/>
        <end position="876"/>
    </location>
</feature>
<evidence type="ECO:0000259" key="14">
    <source>
        <dbReference type="Pfam" id="PF04053"/>
    </source>
</evidence>
<dbReference type="InterPro" id="IPR036322">
    <property type="entry name" value="WD40_repeat_dom_sf"/>
</dbReference>
<keyword evidence="19" id="KW-1185">Reference proteome</keyword>
<feature type="domain" description="COPA/B second beta-propeller" evidence="14">
    <location>
        <begin position="346"/>
        <end position="598"/>
    </location>
</feature>
<dbReference type="GO" id="GO:0005198">
    <property type="term" value="F:structural molecule activity"/>
    <property type="evidence" value="ECO:0007669"/>
    <property type="project" value="InterPro"/>
</dbReference>
<dbReference type="Pfam" id="PF06957">
    <property type="entry name" value="COPI_C"/>
    <property type="match status" value="1"/>
</dbReference>
<dbReference type="PROSITE" id="PS50294">
    <property type="entry name" value="WD_REPEATS_REGION"/>
    <property type="match status" value="5"/>
</dbReference>
<protein>
    <submittedName>
        <fullName evidence="18">Coatomer protein</fullName>
    </submittedName>
</protein>
<dbReference type="PANTHER" id="PTHR19876">
    <property type="entry name" value="COATOMER"/>
    <property type="match status" value="1"/>
</dbReference>
<dbReference type="GO" id="GO:0006888">
    <property type="term" value="P:endoplasmic reticulum to Golgi vesicle-mediated transport"/>
    <property type="evidence" value="ECO:0007669"/>
    <property type="project" value="TreeGrafter"/>
</dbReference>
<feature type="region of interest" description="Disordered" evidence="13">
    <location>
        <begin position="1251"/>
        <end position="1276"/>
    </location>
</feature>
<keyword evidence="10" id="KW-0472">Membrane</keyword>
<dbReference type="FunFam" id="1.25.40.470:FF:000002">
    <property type="entry name" value="Coatomer subunit alpha"/>
    <property type="match status" value="1"/>
</dbReference>
<dbReference type="InterPro" id="IPR020472">
    <property type="entry name" value="WD40_PAC1"/>
</dbReference>
<feature type="coiled-coil region" evidence="12">
    <location>
        <begin position="1860"/>
        <end position="1887"/>
    </location>
</feature>
<evidence type="ECO:0000256" key="11">
    <source>
        <dbReference type="PROSITE-ProRule" id="PRU00221"/>
    </source>
</evidence>
<evidence type="ECO:0000256" key="3">
    <source>
        <dbReference type="ARBA" id="ARBA00022448"/>
    </source>
</evidence>
<dbReference type="EMBL" id="CCYD01000553">
    <property type="protein sequence ID" value="CEG41238.1"/>
    <property type="molecule type" value="Genomic_DNA"/>
</dbReference>
<keyword evidence="5 11" id="KW-0853">WD repeat</keyword>
<feature type="repeat" description="WD" evidence="11">
    <location>
        <begin position="47"/>
        <end position="88"/>
    </location>
</feature>
<proteinExistence type="predicted"/>
<sequence length="2194" mass="245280">MLTKFESKSNRVKGLAFHVSRPWILTSLHNGVIQLWDYRMGTLLDRFDEHDGPVRGVDFHRTQPLFVSGGDDYKLKVWDYKLRRCLFTLLGHLDYIRIAQFHHEYPWILSCSDDQTIRIWNWQSRSCISILTGHNHYVMCAQFHPKDDLIVSASLDQTVRVWDTTGLRKKTVRGAPTAMDDIVGHSTSRSNNHDIFGASDAIVKYVLEGHDRGVNWASFHPTLPLIVSGADDRQVKLWRINETKAWEVDTMRGHTNNISCVLFHPRHELIISNSEDRSIRVWDISKRMGLQTFRRENDRFWMLSAHPTQNLLAAGHDSGMIVFKLERERPALDIYENRAYYTKERYIRMYSFVDGSDVPVAAVRRTGTTGTGLNNLPRHLNYNPYDQNSSTQSVLVTSDTDGGSYELVTFTHGSGGDTSESSRGPGLFAVFVARNRFAVLDKSRHIVIKNFQNEVTKKITPPNGTVDGLFFGGVVGRVLLHIDDKMILYETQSRRVLADVQAPRVKHVVWSPNYDYVALISKHSIVLADKQLAHLSTITESVRIKSGIWSNSPAEIFVYTTLNHIKYTLSNGDAGIIRTLDVPVYLTHLNGSKLYCLDREAKMRTMAVDLTECEFKIALNKKNYTEVMRMVRHSRLCGQAIISYLTKKGYPEVALHFVNDEKTRFKLAISCGNLEVALNSAYELDDNKCWYQLGVEALRQGNIQVVEMAYQRTKNFERLSFLYLVTGNRDRLKKMLKIAEVRNDIMGRFHNALYLGDVEVRVVTLEAAGQFGLALLTAATHGLNDHVERLRALLQETNPDFDVNAFLAREMLSNPTLLSPPPCVSRLDSENWALVEINEPTIQDHAIAAEKREAERSLQPQQETGHGLVEEQSARQSSIDLAMDAAGDAWDMEMDGDLDLDDSITIDDHSLGTDASALEDDFANLSTGAGFVAAPSAGSSLAVQWVRNSSLAADHVAAGSFQTAMQLLHRQIGVINFKPLKPVFLQVFSGGSAMLSTQGSCTSLRTWLQRNDANQPAVAVSFAALVEELKLAYRSFTGAKFEDVKAHCQSIIFSIPLLAVDSKEEAEKVKGLLTVCREYLIACRIRSDVATVPLESHPKRNIELSAYFTHCELQMPHLVLTLKIAMTNAFKAGNFITAASFCRRLLEIPEVSQHPRHEKLRLTALKVLQKAEKEARNEHAIDYQDSKPFVLDARNFTPIYLGEPDVRCPYCAAAYHQQSKGSLCDVCGISNIGEETIGLVVTTAQHFAQLDEEQQDSDRTISTPSRHLQPCARPSTFTETDRCSARQLRRRFPTSAFFSDSTDDDMSRPLATTSDRSQLSTSAYDFSAKRTTSQTQAPLNMSAGPRSGLRLHVETIEFPTTRSVLWDRRPLSAVPIEVSLEQILPRFIVSANALKELYKLFGENLCKHDSREALCYLYSDLSSVNGRKIRLQHVKTKAMDSKAAGMWCLPVYSGSTSELLLKNYVCTIKAVQNTYKDEYADSLSSKLQPKLFLFRSSPHAAQLDIQLECVAPPLLFKFTLVRNLPLLMTPLAASLAKREFNPNSGNMRSGYLTLDRTRKAVPLLKVDPFVLQHPVVGIWLYGVHIDDAWNEETARRQLADPFLYFACIGYLMSEVIKERVGPNKNTFLVALYPSGDSDCGAVISSLPRFFECSFSKFLSPPAMPLPIELYSHRRSCLIGVSKFSNDVEFSLSTATSKEWEKARKRVGIPMALCSKKNDDLDHNQIHFDDQIFNSKSLPTSHEITSVGATEEERNDATSGWTITADALKNDMIRDSNASRQGLIFNEAATEPALNGTNTGGTLLTATVSDDNQRGKACEIMPLLLSESKEGEDATAATQCNFASHDTDNFQRCCKSQQLLTIQHQQILENQQRQLHEMQEQITQLRHLLHATSSDSNHGNLERNPIDTRAHNSDTSIASSGAAANASITSSDLNKRINGNVNSLLSKTVTSPRPQNDSISDLTDDEHDKEDDKKEENKLDDSLSSLGLSIISSSSDANLSSLSSSLVSNKAKRLSSCQNRGNEGVDVREIDFDTNLHSSANRLKNTQHSAVNEECTSPEAKPCRDRPHETGSSAHKLSIGELNILLNEEVATKAKNEDIKCATLESDNVSEAAGDTSDDSLSRVEQLLSPDAYLRKIGGLVDHHGGCFTTPPLDFHSFCVPRIRFSTETSGYCLSDSEDEEIRIIEQKYKRLMSS</sequence>
<dbReference type="GeneID" id="36406654"/>
<dbReference type="Pfam" id="PF23953">
    <property type="entry name" value="TPR_COPA_B"/>
    <property type="match status" value="1"/>
</dbReference>
<evidence type="ECO:0000256" key="10">
    <source>
        <dbReference type="ARBA" id="ARBA00023136"/>
    </source>
</evidence>
<evidence type="ECO:0000256" key="12">
    <source>
        <dbReference type="SAM" id="Coils"/>
    </source>
</evidence>
<dbReference type="GO" id="GO:0006886">
    <property type="term" value="P:intracellular protein transport"/>
    <property type="evidence" value="ECO:0007669"/>
    <property type="project" value="InterPro"/>
</dbReference>
<dbReference type="Pfam" id="PF04053">
    <property type="entry name" value="B-prop_COPA_B_2nd"/>
    <property type="match status" value="1"/>
</dbReference>
<dbReference type="PRINTS" id="PR00320">
    <property type="entry name" value="GPROTEINBRPT"/>
</dbReference>
<dbReference type="PANTHER" id="PTHR19876:SF1">
    <property type="entry name" value="COATOMER SUBUNIT ALPHA"/>
    <property type="match status" value="1"/>
</dbReference>
<evidence type="ECO:0000256" key="8">
    <source>
        <dbReference type="ARBA" id="ARBA00022927"/>
    </source>
</evidence>
<dbReference type="InterPro" id="IPR010714">
    <property type="entry name" value="Coatomer_asu_C"/>
</dbReference>
<keyword evidence="4" id="KW-0963">Cytoplasm</keyword>
<feature type="domain" description="COPA/B TPR" evidence="17">
    <location>
        <begin position="640"/>
        <end position="786"/>
    </location>
</feature>
<dbReference type="InterPro" id="IPR050844">
    <property type="entry name" value="Coatomer_complex_subunit"/>
</dbReference>
<evidence type="ECO:0000313" key="19">
    <source>
        <dbReference type="Proteomes" id="UP000054928"/>
    </source>
</evidence>
<dbReference type="GO" id="GO:0006891">
    <property type="term" value="P:intra-Golgi vesicle-mediated transport"/>
    <property type="evidence" value="ECO:0007669"/>
    <property type="project" value="TreeGrafter"/>
</dbReference>
<feature type="domain" description="Coatomer alpha subunit C-terminal" evidence="15">
    <location>
        <begin position="874"/>
        <end position="1245"/>
    </location>
</feature>
<reference evidence="19" key="1">
    <citation type="submission" date="2014-09" db="EMBL/GenBank/DDBJ databases">
        <authorList>
            <person name="Sharma Rahul"/>
            <person name="Thines Marco"/>
        </authorList>
    </citation>
    <scope>NUCLEOTIDE SEQUENCE [LARGE SCALE GENOMIC DNA]</scope>
</reference>
<keyword evidence="7" id="KW-0931">ER-Golgi transport</keyword>
<evidence type="ECO:0000259" key="16">
    <source>
        <dbReference type="Pfam" id="PF15253"/>
    </source>
</evidence>
<accession>A0A0P1AK81</accession>
<evidence type="ECO:0000256" key="2">
    <source>
        <dbReference type="ARBA" id="ARBA00004496"/>
    </source>
</evidence>
<dbReference type="Gene3D" id="2.130.10.10">
    <property type="entry name" value="YVTN repeat-like/Quinoprotein amine dehydrogenase"/>
    <property type="match status" value="1"/>
</dbReference>
<dbReference type="InterPro" id="IPR001680">
    <property type="entry name" value="WD40_rpt"/>
</dbReference>
<dbReference type="Pfam" id="PF00400">
    <property type="entry name" value="WD40"/>
    <property type="match status" value="6"/>
</dbReference>
<feature type="compositionally biased region" description="Basic and acidic residues" evidence="13">
    <location>
        <begin position="1969"/>
        <end position="1979"/>
    </location>
</feature>
<dbReference type="OrthoDB" id="10261470at2759"/>
<feature type="repeat" description="WD" evidence="11">
    <location>
        <begin position="251"/>
        <end position="292"/>
    </location>
</feature>
<dbReference type="InterPro" id="IPR056176">
    <property type="entry name" value="TPR_COPA_B"/>
</dbReference>
<dbReference type="CDD" id="cd22948">
    <property type="entry name" value="Coatomer_WDAD_alpha"/>
    <property type="match status" value="1"/>
</dbReference>
<feature type="compositionally biased region" description="Polar residues" evidence="13">
    <location>
        <begin position="1944"/>
        <end position="1959"/>
    </location>
</feature>
<keyword evidence="3" id="KW-0813">Transport</keyword>